<gene>
    <name evidence="2" type="ORF">FOXG_14128</name>
</gene>
<dbReference type="KEGG" id="fox:FOXG_14128"/>
<reference evidence="2" key="2">
    <citation type="journal article" date="2010" name="Nature">
        <title>Comparative genomics reveals mobile pathogenicity chromosomes in Fusarium.</title>
        <authorList>
            <person name="Ma L.J."/>
            <person name="van der Does H.C."/>
            <person name="Borkovich K.A."/>
            <person name="Coleman J.J."/>
            <person name="Daboussi M.J."/>
            <person name="Di Pietro A."/>
            <person name="Dufresne M."/>
            <person name="Freitag M."/>
            <person name="Grabherr M."/>
            <person name="Henrissat B."/>
            <person name="Houterman P.M."/>
            <person name="Kang S."/>
            <person name="Shim W.B."/>
            <person name="Woloshuk C."/>
            <person name="Xie X."/>
            <person name="Xu J.R."/>
            <person name="Antoniw J."/>
            <person name="Baker S.E."/>
            <person name="Bluhm B.H."/>
            <person name="Breakspear A."/>
            <person name="Brown D.W."/>
            <person name="Butchko R.A."/>
            <person name="Chapman S."/>
            <person name="Coulson R."/>
            <person name="Coutinho P.M."/>
            <person name="Danchin E.G."/>
            <person name="Diener A."/>
            <person name="Gale L.R."/>
            <person name="Gardiner D.M."/>
            <person name="Goff S."/>
            <person name="Hammond-Kosack K.E."/>
            <person name="Hilburn K."/>
            <person name="Hua-Van A."/>
            <person name="Jonkers W."/>
            <person name="Kazan K."/>
            <person name="Kodira C.D."/>
            <person name="Koehrsen M."/>
            <person name="Kumar L."/>
            <person name="Lee Y.H."/>
            <person name="Li L."/>
            <person name="Manners J.M."/>
            <person name="Miranda-Saavedra D."/>
            <person name="Mukherjee M."/>
            <person name="Park G."/>
            <person name="Park J."/>
            <person name="Park S.Y."/>
            <person name="Proctor R.H."/>
            <person name="Regev A."/>
            <person name="Ruiz-Roldan M.C."/>
            <person name="Sain D."/>
            <person name="Sakthikumar S."/>
            <person name="Sykes S."/>
            <person name="Schwartz D.C."/>
            <person name="Turgeon B.G."/>
            <person name="Wapinski I."/>
            <person name="Yoder O."/>
            <person name="Young S."/>
            <person name="Zeng Q."/>
            <person name="Zhou S."/>
            <person name="Galagan J."/>
            <person name="Cuomo C.A."/>
            <person name="Kistler H.C."/>
            <person name="Rep M."/>
        </authorList>
    </citation>
    <scope>NUCLEOTIDE SEQUENCE [LARGE SCALE GENOMIC DNA]</scope>
    <source>
        <strain evidence="2">4287</strain>
    </source>
</reference>
<protein>
    <submittedName>
        <fullName evidence="2">Uncharacterized protein</fullName>
    </submittedName>
</protein>
<sequence>MPVAPTSMWPHAMSLSSDRVLLRPHRCDDCMSSSLLNHPPYCDPSCFEDSPSNLDSACGSPMSQRNPSLRRDYATSNITVAGREFGCNICVEYKEAVGFVRPAASSGRSTRDSMGYVVSEEINRPASAPQPHDPSSLPPNPAEWLPLTSWSDPNTPDVGDLFEDACLLMEEKETNKQTDLYELPPADSTSLLASYRDFILYGEQDCFNDLRSPFFKQAFVMPEVQDDDGSISDDDGKCYCGFCKPFLWQDGAEEEEDLWIGENGEVASAA</sequence>
<dbReference type="OrthoDB" id="4980090at2759"/>
<evidence type="ECO:0000256" key="1">
    <source>
        <dbReference type="SAM" id="MobiDB-lite"/>
    </source>
</evidence>
<dbReference type="Proteomes" id="UP000009097">
    <property type="component" value="Unassembled WGS sequence"/>
</dbReference>
<dbReference type="AlphaFoldDB" id="A0A0J9VY47"/>
<dbReference type="EMBL" id="DS231716">
    <property type="protein sequence ID" value="KNB15693.1"/>
    <property type="molecule type" value="Genomic_DNA"/>
</dbReference>
<name>A0A0J9VY47_FUSO4</name>
<organism evidence="2 3">
    <name type="scientific">Fusarium oxysporum f. sp. lycopersici (strain 4287 / CBS 123668 / FGSC 9935 / NRRL 34936)</name>
    <name type="common">Fusarium vascular wilt of tomato</name>
    <dbReference type="NCBI Taxonomy" id="426428"/>
    <lineage>
        <taxon>Eukaryota</taxon>
        <taxon>Fungi</taxon>
        <taxon>Dikarya</taxon>
        <taxon>Ascomycota</taxon>
        <taxon>Pezizomycotina</taxon>
        <taxon>Sordariomycetes</taxon>
        <taxon>Hypocreomycetidae</taxon>
        <taxon>Hypocreales</taxon>
        <taxon>Nectriaceae</taxon>
        <taxon>Fusarium</taxon>
        <taxon>Fusarium oxysporum species complex</taxon>
    </lineage>
</organism>
<proteinExistence type="predicted"/>
<reference evidence="2" key="1">
    <citation type="submission" date="2007-04" db="EMBL/GenBank/DDBJ databases">
        <authorList>
            <consortium name="The Broad Institute Genome Sequencing Platform"/>
            <person name="Birren B."/>
            <person name="Lander E."/>
            <person name="Galagan J."/>
            <person name="Nusbaum C."/>
            <person name="Devon K."/>
            <person name="Ma L.-J."/>
            <person name="Jaffe D."/>
            <person name="Butler J."/>
            <person name="Alvarez P."/>
            <person name="Gnerre S."/>
            <person name="Grabherr M."/>
            <person name="Kleber M."/>
            <person name="Mauceli E."/>
            <person name="Brockman W."/>
            <person name="MacCallum I.A."/>
            <person name="Young S."/>
            <person name="LaButti K."/>
            <person name="DeCaprio D."/>
            <person name="Crawford M."/>
            <person name="Koehrsen M."/>
            <person name="Engels R."/>
            <person name="Montgomery P."/>
            <person name="Pearson M."/>
            <person name="Howarth C."/>
            <person name="Larson L."/>
            <person name="White J."/>
            <person name="O'Leary S."/>
            <person name="Kodira C."/>
            <person name="Zeng Q."/>
            <person name="Yandava C."/>
            <person name="Alvarado L."/>
            <person name="Kistler C."/>
            <person name="Shim W.-B."/>
            <person name="Kang S."/>
            <person name="Woloshuk C."/>
        </authorList>
    </citation>
    <scope>NUCLEOTIDE SEQUENCE</scope>
    <source>
        <strain evidence="2">4287</strain>
    </source>
</reference>
<feature type="region of interest" description="Disordered" evidence="1">
    <location>
        <begin position="124"/>
        <end position="148"/>
    </location>
</feature>
<evidence type="ECO:0000313" key="3">
    <source>
        <dbReference type="Proteomes" id="UP000009097"/>
    </source>
</evidence>
<accession>A0A0J9VY47</accession>
<evidence type="ECO:0000313" key="2">
    <source>
        <dbReference type="EMBL" id="KNB15693.1"/>
    </source>
</evidence>
<dbReference type="GeneID" id="28955330"/>
<dbReference type="RefSeq" id="XP_018253738.1">
    <property type="nucleotide sequence ID" value="XM_018394197.1"/>
</dbReference>
<dbReference type="VEuPathDB" id="FungiDB:FOXG_14128"/>